<keyword evidence="3 7" id="KW-0963">Cytoplasm</keyword>
<protein>
    <recommendedName>
        <fullName evidence="7">Tricorn protease homolog</fullName>
        <ecNumber evidence="7">3.4.21.-</ecNumber>
    </recommendedName>
</protein>
<reference evidence="10 11" key="1">
    <citation type="submission" date="2023-09" db="EMBL/GenBank/DDBJ databases">
        <authorList>
            <person name="Rey-Velasco X."/>
        </authorList>
    </citation>
    <scope>NUCLEOTIDE SEQUENCE [LARGE SCALE GENOMIC DNA]</scope>
    <source>
        <strain evidence="10 11">P007</strain>
    </source>
</reference>
<dbReference type="InterPro" id="IPR015943">
    <property type="entry name" value="WD40/YVTN_repeat-like_dom_sf"/>
</dbReference>
<dbReference type="PROSITE" id="PS50106">
    <property type="entry name" value="PDZ"/>
    <property type="match status" value="1"/>
</dbReference>
<dbReference type="InterPro" id="IPR036034">
    <property type="entry name" value="PDZ_sf"/>
</dbReference>
<organism evidence="10 11">
    <name type="scientific">Croceitalea vernalis</name>
    <dbReference type="NCBI Taxonomy" id="3075599"/>
    <lineage>
        <taxon>Bacteria</taxon>
        <taxon>Pseudomonadati</taxon>
        <taxon>Bacteroidota</taxon>
        <taxon>Flavobacteriia</taxon>
        <taxon>Flavobacteriales</taxon>
        <taxon>Flavobacteriaceae</taxon>
        <taxon>Croceitalea</taxon>
    </lineage>
</organism>
<evidence type="ECO:0000256" key="7">
    <source>
        <dbReference type="PIRNR" id="PIRNR036421"/>
    </source>
</evidence>
<dbReference type="InterPro" id="IPR012393">
    <property type="entry name" value="Tricorn_protease"/>
</dbReference>
<dbReference type="Gene3D" id="2.130.10.10">
    <property type="entry name" value="YVTN repeat-like/Quinoprotein amine dehydrogenase"/>
    <property type="match status" value="1"/>
</dbReference>
<gene>
    <name evidence="10" type="ORF">RM520_03240</name>
</gene>
<feature type="region of interest" description="Disordered" evidence="8">
    <location>
        <begin position="538"/>
        <end position="558"/>
    </location>
</feature>
<dbReference type="Gene3D" id="2.120.10.60">
    <property type="entry name" value="Tricorn protease N-terminal domain"/>
    <property type="match status" value="1"/>
</dbReference>
<dbReference type="Pfam" id="PF26549">
    <property type="entry name" value="Tricorn_N"/>
    <property type="match status" value="1"/>
</dbReference>
<dbReference type="InterPro" id="IPR001478">
    <property type="entry name" value="PDZ"/>
</dbReference>
<feature type="domain" description="PDZ" evidence="9">
    <location>
        <begin position="751"/>
        <end position="831"/>
    </location>
</feature>
<dbReference type="Pfam" id="PF14684">
    <property type="entry name" value="Tricorn_C1"/>
    <property type="match status" value="1"/>
</dbReference>
<dbReference type="Gene3D" id="3.30.750.44">
    <property type="match status" value="1"/>
</dbReference>
<dbReference type="Pfam" id="PF26550">
    <property type="entry name" value="Tricorn_2nd"/>
    <property type="match status" value="1"/>
</dbReference>
<dbReference type="PANTHER" id="PTHR43253:SF1">
    <property type="entry name" value="TRICORN PROTEASE HOMOLOG 2-RELATED"/>
    <property type="match status" value="1"/>
</dbReference>
<sequence length="1053" mass="121538">MIQKTLGFLVTAFFISITQAQEPYFLLDPTISPDAQTIVFSYDGDLWKVNSTGGLATRITAMDGEETLPRISPNGEWLAFTSNSLGNKNIYIMPLSGGAIVQLTFNDKSDEVDSWSWDSETIYFTSNRENRYSGYTISRQGGTPKRLFQHYFHTVHNLAKHPKTDELFFNESWESKNFTNRKRYKGAYNPDIKSYDTKTGSYKEYTSYKGKDMWATFDLEGTLYFVSDQANGEYNLYTFDNNSKTQLTSFNTSIGRPQASANGEALVFTKDYQIFLYDVASKQPKKVSVQLAKDNTVENLQDFNVSGNITNFSVSPDNKKLAFVSRGELFVSDVKGKFVKQISLKNKERIKEVLWLKNNSTVLFTRTDKGYTNLFTIDVSGKEDEKQITKDARNNVNITLNSNMTQALYISGRDELRLLDLKNFKSEVLVKDEFWALYAPQPYFSPDDKYVVYNAYRNFEHDVFTIRLSDKKVTNLTQTGVTETSPAWSPDGKYVYFTSNLTKPSYPYGMEAPKIYQMALDKFEDPYLIDEFDKLFEEEEKEPEDKEKKNKEEKSKVDDTKKVTVKINEKGLMERIKRVSPSFGSQYAPAAYKKDKATYLFYLSNHDEGKMKLWKTTFEHFEKNKTENVLDEEIRGYQIETAKDQYYLLVKGNIHTLDIKSNKTEKIKISNTFRRNLSEEFTQMFYEAWAGFEENFYDENFHGEDWQKLRDRYAQYLPFITKRSQLRLLFNDMLGELNTSHFGFYSNGKEESSFYKNATMSTGIVFSNEDSYLVERLLTDGPADITGMPLRKGDRLIAVNDVKVNEAMNRESYFVQPSRDKEITLTFSRNGSPIKVKIHPTNTNNARTLLYDEWMDANQSYIDQKSNKEVAYIHMKNMTGRELERFKREMVSEANGRKALILDLRYNTGGNVHDEVLQFLSQKPYLKWKYREGKLAPQPNFGPAAKPIVILINEQSLSDAEMTSAGFKELGLGTLIGTETYRWIVFTSGSGLVDGSFYRLPSWGCYTLDGKNLEKEGVQPDILINETFEDRLDGKNPQLDRALLEIEKQLKKE</sequence>
<evidence type="ECO:0000256" key="1">
    <source>
        <dbReference type="ARBA" id="ARBA00004496"/>
    </source>
</evidence>
<proteinExistence type="inferred from homology"/>
<evidence type="ECO:0000256" key="5">
    <source>
        <dbReference type="ARBA" id="ARBA00022801"/>
    </source>
</evidence>
<dbReference type="Pfam" id="PF03572">
    <property type="entry name" value="Peptidase_S41"/>
    <property type="match status" value="1"/>
</dbReference>
<name>A0ABU3BEP2_9FLAO</name>
<dbReference type="Proteomes" id="UP001250662">
    <property type="component" value="Unassembled WGS sequence"/>
</dbReference>
<dbReference type="InterPro" id="IPR028204">
    <property type="entry name" value="Tricorn_C1"/>
</dbReference>
<dbReference type="EMBL" id="JAVRHU010000001">
    <property type="protein sequence ID" value="MDT0620623.1"/>
    <property type="molecule type" value="Genomic_DNA"/>
</dbReference>
<evidence type="ECO:0000256" key="2">
    <source>
        <dbReference type="ARBA" id="ARBA00008524"/>
    </source>
</evidence>
<evidence type="ECO:0000256" key="8">
    <source>
        <dbReference type="SAM" id="MobiDB-lite"/>
    </source>
</evidence>
<dbReference type="Gene3D" id="3.90.226.10">
    <property type="entry name" value="2-enoyl-CoA Hydratase, Chain A, domain 1"/>
    <property type="match status" value="1"/>
</dbReference>
<evidence type="ECO:0000313" key="10">
    <source>
        <dbReference type="EMBL" id="MDT0620623.1"/>
    </source>
</evidence>
<comment type="similarity">
    <text evidence="2 7">Belongs to the peptidase S41B family.</text>
</comment>
<dbReference type="RefSeq" id="WP_311386952.1">
    <property type="nucleotide sequence ID" value="NZ_JAVRHU010000001.1"/>
</dbReference>
<keyword evidence="4 7" id="KW-0645">Protease</keyword>
<keyword evidence="11" id="KW-1185">Reference proteome</keyword>
<dbReference type="SUPFAM" id="SSF52096">
    <property type="entry name" value="ClpP/crotonase"/>
    <property type="match status" value="1"/>
</dbReference>
<feature type="compositionally biased region" description="Basic and acidic residues" evidence="8">
    <location>
        <begin position="543"/>
        <end position="558"/>
    </location>
</feature>
<dbReference type="Gene3D" id="2.30.42.10">
    <property type="match status" value="1"/>
</dbReference>
<keyword evidence="5 7" id="KW-0378">Hydrolase</keyword>
<dbReference type="InterPro" id="IPR005151">
    <property type="entry name" value="Tail-specific_protease"/>
</dbReference>
<evidence type="ECO:0000256" key="4">
    <source>
        <dbReference type="ARBA" id="ARBA00022670"/>
    </source>
</evidence>
<comment type="function">
    <text evidence="7">Degrades oligopeptides.</text>
</comment>
<dbReference type="PANTHER" id="PTHR43253">
    <property type="entry name" value="TRICORN PROTEASE HOMOLOG 2-RELATED"/>
    <property type="match status" value="1"/>
</dbReference>
<dbReference type="SMART" id="SM00245">
    <property type="entry name" value="TSPc"/>
    <property type="match status" value="1"/>
</dbReference>
<evidence type="ECO:0000256" key="3">
    <source>
        <dbReference type="ARBA" id="ARBA00022490"/>
    </source>
</evidence>
<evidence type="ECO:0000256" key="6">
    <source>
        <dbReference type="ARBA" id="ARBA00022825"/>
    </source>
</evidence>
<keyword evidence="6 7" id="KW-0720">Serine protease</keyword>
<comment type="caution">
    <text evidence="10">The sequence shown here is derived from an EMBL/GenBank/DDBJ whole genome shotgun (WGS) entry which is preliminary data.</text>
</comment>
<dbReference type="SUPFAM" id="SSF82171">
    <property type="entry name" value="DPP6 N-terminal domain-like"/>
    <property type="match status" value="2"/>
</dbReference>
<dbReference type="PIRSF" id="PIRSF036421">
    <property type="entry name" value="Tricorn_protease"/>
    <property type="match status" value="1"/>
</dbReference>
<evidence type="ECO:0000313" key="11">
    <source>
        <dbReference type="Proteomes" id="UP001250662"/>
    </source>
</evidence>
<comment type="subcellular location">
    <subcellularLocation>
        <location evidence="1 7">Cytoplasm</location>
    </subcellularLocation>
</comment>
<evidence type="ECO:0000259" key="9">
    <source>
        <dbReference type="PROSITE" id="PS50106"/>
    </source>
</evidence>
<dbReference type="CDD" id="cd07562">
    <property type="entry name" value="Peptidase_S41_TRI"/>
    <property type="match status" value="1"/>
</dbReference>
<dbReference type="InterPro" id="IPR029045">
    <property type="entry name" value="ClpP/crotonase-like_dom_sf"/>
</dbReference>
<dbReference type="EC" id="3.4.21.-" evidence="7"/>
<dbReference type="SUPFAM" id="SSF50156">
    <property type="entry name" value="PDZ domain-like"/>
    <property type="match status" value="1"/>
</dbReference>
<accession>A0ABU3BEP2</accession>